<evidence type="ECO:0000256" key="4">
    <source>
        <dbReference type="ARBA" id="ARBA00022618"/>
    </source>
</evidence>
<dbReference type="EMBL" id="VJWA01000001">
    <property type="protein sequence ID" value="TRW17158.1"/>
    <property type="molecule type" value="Genomic_DNA"/>
</dbReference>
<dbReference type="Pfam" id="PF03799">
    <property type="entry name" value="FtsQ_DivIB_C"/>
    <property type="match status" value="1"/>
</dbReference>
<evidence type="ECO:0000256" key="9">
    <source>
        <dbReference type="HAMAP-Rule" id="MF_00911"/>
    </source>
</evidence>
<feature type="domain" description="POTRA" evidence="10">
    <location>
        <begin position="80"/>
        <end position="148"/>
    </location>
</feature>
<dbReference type="GO" id="GO:0043093">
    <property type="term" value="P:FtsZ-dependent cytokinesis"/>
    <property type="evidence" value="ECO:0007669"/>
    <property type="project" value="UniProtKB-UniRule"/>
</dbReference>
<name>A0A552UG08_9SPHN</name>
<comment type="subcellular location">
    <subcellularLocation>
        <location evidence="9">Cell inner membrane</location>
        <topology evidence="9">Single-pass type II membrane protein</topology>
    </subcellularLocation>
    <subcellularLocation>
        <location evidence="1">Membrane</location>
    </subcellularLocation>
    <text evidence="9">Localizes to the division septum.</text>
</comment>
<dbReference type="HAMAP" id="MF_00911">
    <property type="entry name" value="FtsQ_subfam"/>
    <property type="match status" value="1"/>
</dbReference>
<dbReference type="GO" id="GO:0090529">
    <property type="term" value="P:cell septum assembly"/>
    <property type="evidence" value="ECO:0007669"/>
    <property type="project" value="InterPro"/>
</dbReference>
<dbReference type="OrthoDB" id="9783091at2"/>
<dbReference type="PANTHER" id="PTHR35851">
    <property type="entry name" value="CELL DIVISION PROTEIN FTSQ"/>
    <property type="match status" value="1"/>
</dbReference>
<evidence type="ECO:0000313" key="12">
    <source>
        <dbReference type="Proteomes" id="UP000317894"/>
    </source>
</evidence>
<evidence type="ECO:0000256" key="8">
    <source>
        <dbReference type="ARBA" id="ARBA00023306"/>
    </source>
</evidence>
<dbReference type="GO" id="GO:0032153">
    <property type="term" value="C:cell division site"/>
    <property type="evidence" value="ECO:0007669"/>
    <property type="project" value="UniProtKB-UniRule"/>
</dbReference>
<dbReference type="InterPro" id="IPR026579">
    <property type="entry name" value="FtsQ"/>
</dbReference>
<reference evidence="11 12" key="1">
    <citation type="submission" date="2019-07" db="EMBL/GenBank/DDBJ databases">
        <title>Novel species isolated from glacier.</title>
        <authorList>
            <person name="Liu Q."/>
            <person name="Xin Y.-H."/>
        </authorList>
    </citation>
    <scope>NUCLEOTIDE SEQUENCE [LARGE SCALE GENOMIC DNA]</scope>
    <source>
        <strain evidence="11 12">LB1R16</strain>
    </source>
</reference>
<dbReference type="PROSITE" id="PS51779">
    <property type="entry name" value="POTRA"/>
    <property type="match status" value="1"/>
</dbReference>
<keyword evidence="12" id="KW-1185">Reference proteome</keyword>
<protein>
    <recommendedName>
        <fullName evidence="9">Cell division protein FtsQ</fullName>
    </recommendedName>
</protein>
<comment type="function">
    <text evidence="9">Essential cell division protein.</text>
</comment>
<dbReference type="GO" id="GO:0005886">
    <property type="term" value="C:plasma membrane"/>
    <property type="evidence" value="ECO:0007669"/>
    <property type="project" value="UniProtKB-SubCell"/>
</dbReference>
<evidence type="ECO:0000256" key="2">
    <source>
        <dbReference type="ARBA" id="ARBA00022475"/>
    </source>
</evidence>
<sequence length="295" mass="32207">MTRTVQRRGAKRPPARKAVKVAAPQPRLVTLPIAPRRLYTRVASALVVLLVIAGGVTATLLGYPQRWWQNTAIATADAGFEVRHVEIEGIRHMPRLPVYTAALAGGTNAMLLVDLPAVRDRLKALPWVADASVARRLPDTLVVEVVERRPVALWQYRQRLVAIDASGKVLDNQRLERFGALPLVVGRGANLQAHGLVRHLSDQPALARRMTAALLVGGRRWDIRFDTGETLALPEGDRATQLALTQFATLDRASGLLAKGFTRFDMRAGGKMTVRGPGVREALANSPKMAEAIKI</sequence>
<evidence type="ECO:0000256" key="6">
    <source>
        <dbReference type="ARBA" id="ARBA00022989"/>
    </source>
</evidence>
<accession>A0A552UG08</accession>
<comment type="caution">
    <text evidence="11">The sequence shown here is derived from an EMBL/GenBank/DDBJ whole genome shotgun (WGS) entry which is preliminary data.</text>
</comment>
<keyword evidence="2 9" id="KW-1003">Cell membrane</keyword>
<dbReference type="PANTHER" id="PTHR35851:SF1">
    <property type="entry name" value="CELL DIVISION PROTEIN FTSQ"/>
    <property type="match status" value="1"/>
</dbReference>
<dbReference type="InterPro" id="IPR013685">
    <property type="entry name" value="POTRA_FtsQ_type"/>
</dbReference>
<evidence type="ECO:0000256" key="1">
    <source>
        <dbReference type="ARBA" id="ARBA00004370"/>
    </source>
</evidence>
<dbReference type="RefSeq" id="WP_143554703.1">
    <property type="nucleotide sequence ID" value="NZ_VJWA01000001.1"/>
</dbReference>
<keyword evidence="8 9" id="KW-0131">Cell cycle</keyword>
<keyword evidence="7 9" id="KW-0472">Membrane</keyword>
<dbReference type="Gene3D" id="3.10.20.310">
    <property type="entry name" value="membrane protein fhac"/>
    <property type="match status" value="1"/>
</dbReference>
<organism evidence="11 12">
    <name type="scientific">Glacieibacterium frigidum</name>
    <dbReference type="NCBI Taxonomy" id="2593303"/>
    <lineage>
        <taxon>Bacteria</taxon>
        <taxon>Pseudomonadati</taxon>
        <taxon>Pseudomonadota</taxon>
        <taxon>Alphaproteobacteria</taxon>
        <taxon>Sphingomonadales</taxon>
        <taxon>Sphingosinicellaceae</taxon>
        <taxon>Glacieibacterium</taxon>
    </lineage>
</organism>
<evidence type="ECO:0000256" key="7">
    <source>
        <dbReference type="ARBA" id="ARBA00023136"/>
    </source>
</evidence>
<keyword evidence="6 9" id="KW-1133">Transmembrane helix</keyword>
<evidence type="ECO:0000259" key="10">
    <source>
        <dbReference type="PROSITE" id="PS51779"/>
    </source>
</evidence>
<feature type="transmembrane region" description="Helical" evidence="9">
    <location>
        <begin position="42"/>
        <end position="63"/>
    </location>
</feature>
<dbReference type="InterPro" id="IPR034746">
    <property type="entry name" value="POTRA"/>
</dbReference>
<keyword evidence="3 9" id="KW-0997">Cell inner membrane</keyword>
<gene>
    <name evidence="9" type="primary">ftsQ</name>
    <name evidence="11" type="ORF">FMM06_02865</name>
</gene>
<comment type="similarity">
    <text evidence="9">Belongs to the FtsQ/DivIB family. FtsQ subfamily.</text>
</comment>
<dbReference type="InterPro" id="IPR005548">
    <property type="entry name" value="Cell_div_FtsQ/DivIB_C"/>
</dbReference>
<keyword evidence="5 9" id="KW-0812">Transmembrane</keyword>
<keyword evidence="4 9" id="KW-0132">Cell division</keyword>
<evidence type="ECO:0000256" key="5">
    <source>
        <dbReference type="ARBA" id="ARBA00022692"/>
    </source>
</evidence>
<evidence type="ECO:0000256" key="3">
    <source>
        <dbReference type="ARBA" id="ARBA00022519"/>
    </source>
</evidence>
<dbReference type="Proteomes" id="UP000317894">
    <property type="component" value="Unassembled WGS sequence"/>
</dbReference>
<proteinExistence type="inferred from homology"/>
<evidence type="ECO:0000313" key="11">
    <source>
        <dbReference type="EMBL" id="TRW17158.1"/>
    </source>
</evidence>
<dbReference type="Pfam" id="PF08478">
    <property type="entry name" value="POTRA_1"/>
    <property type="match status" value="1"/>
</dbReference>
<dbReference type="AlphaFoldDB" id="A0A552UG08"/>